<proteinExistence type="predicted"/>
<keyword evidence="3" id="KW-1185">Reference proteome</keyword>
<evidence type="ECO:0000313" key="3">
    <source>
        <dbReference type="Proteomes" id="UP001589810"/>
    </source>
</evidence>
<protein>
    <submittedName>
        <fullName evidence="2">Type II toxin-antitoxin system HicB family antitoxin</fullName>
    </submittedName>
</protein>
<feature type="domain" description="HicB-like antitoxin of toxin-antitoxin system" evidence="1">
    <location>
        <begin position="4"/>
        <end position="64"/>
    </location>
</feature>
<gene>
    <name evidence="2" type="ORF">ACFFH7_31140</name>
</gene>
<dbReference type="SUPFAM" id="SSF143100">
    <property type="entry name" value="TTHA1013/TTHA0281-like"/>
    <property type="match status" value="1"/>
</dbReference>
<dbReference type="InterPro" id="IPR051404">
    <property type="entry name" value="TA_system_antitoxin"/>
</dbReference>
<dbReference type="PANTHER" id="PTHR34504:SF2">
    <property type="entry name" value="UPF0150 PROTEIN SSL0259"/>
    <property type="match status" value="1"/>
</dbReference>
<reference evidence="2 3" key="1">
    <citation type="submission" date="2024-09" db="EMBL/GenBank/DDBJ databases">
        <authorList>
            <person name="Sun Q."/>
            <person name="Mori K."/>
        </authorList>
    </citation>
    <scope>NUCLEOTIDE SEQUENCE [LARGE SCALE GENOMIC DNA]</scope>
    <source>
        <strain evidence="2 3">TBRC 1432</strain>
    </source>
</reference>
<dbReference type="InterPro" id="IPR035069">
    <property type="entry name" value="TTHA1013/TTHA0281-like"/>
</dbReference>
<dbReference type="EMBL" id="JBHLUD010000011">
    <property type="protein sequence ID" value="MFC0546007.1"/>
    <property type="molecule type" value="Genomic_DNA"/>
</dbReference>
<dbReference type="Gene3D" id="3.30.160.250">
    <property type="match status" value="1"/>
</dbReference>
<evidence type="ECO:0000313" key="2">
    <source>
        <dbReference type="EMBL" id="MFC0546007.1"/>
    </source>
</evidence>
<dbReference type="RefSeq" id="WP_273943452.1">
    <property type="nucleotide sequence ID" value="NZ_CP097263.1"/>
</dbReference>
<dbReference type="Proteomes" id="UP001589810">
    <property type="component" value="Unassembled WGS sequence"/>
</dbReference>
<evidence type="ECO:0000259" key="1">
    <source>
        <dbReference type="Pfam" id="PF15919"/>
    </source>
</evidence>
<comment type="caution">
    <text evidence="2">The sequence shown here is derived from an EMBL/GenBank/DDBJ whole genome shotgun (WGS) entry which is preliminary data.</text>
</comment>
<accession>A0ABV6N0A6</accession>
<sequence>MSTYAIIVERAEDGGYGAWSPDLPGCVALGDTPEQTLQEMRVAVQGHLDVMRELGEPMPRPNTVIATTVEAA</sequence>
<organism evidence="2 3">
    <name type="scientific">Kutzneria chonburiensis</name>
    <dbReference type="NCBI Taxonomy" id="1483604"/>
    <lineage>
        <taxon>Bacteria</taxon>
        <taxon>Bacillati</taxon>
        <taxon>Actinomycetota</taxon>
        <taxon>Actinomycetes</taxon>
        <taxon>Pseudonocardiales</taxon>
        <taxon>Pseudonocardiaceae</taxon>
        <taxon>Kutzneria</taxon>
    </lineage>
</organism>
<dbReference type="InterPro" id="IPR031807">
    <property type="entry name" value="HicB-like"/>
</dbReference>
<dbReference type="Pfam" id="PF15919">
    <property type="entry name" value="HicB_lk_antitox"/>
    <property type="match status" value="1"/>
</dbReference>
<name>A0ABV6N0A6_9PSEU</name>
<dbReference type="PANTHER" id="PTHR34504">
    <property type="entry name" value="ANTITOXIN HICB"/>
    <property type="match status" value="1"/>
</dbReference>